<accession>W3WJJ4</accession>
<keyword evidence="7 12" id="KW-1133">Transmembrane helix</keyword>
<dbReference type="OMA" id="GFEACIG"/>
<feature type="transmembrane region" description="Helical" evidence="12">
    <location>
        <begin position="407"/>
        <end position="426"/>
    </location>
</feature>
<dbReference type="InterPro" id="IPR036259">
    <property type="entry name" value="MFS_trans_sf"/>
</dbReference>
<keyword evidence="9 12" id="KW-0472">Membrane</keyword>
<keyword evidence="8" id="KW-0406">Ion transport</keyword>
<protein>
    <recommendedName>
        <fullName evidence="3">Molybdate-anion transporter</fullName>
    </recommendedName>
    <alternativeName>
        <fullName evidence="10">Major facilitator superfamily domain-containing protein 5</fullName>
    </alternativeName>
    <alternativeName>
        <fullName evidence="11">Molybdate transporter 2 homolog</fullName>
    </alternativeName>
</protein>
<dbReference type="PANTHER" id="PTHR23516">
    <property type="entry name" value="SAM (S-ADENOSYL METHIONINE) TRANSPORTER"/>
    <property type="match status" value="1"/>
</dbReference>
<dbReference type="PANTHER" id="PTHR23516:SF1">
    <property type="entry name" value="MOLYBDATE-ANION TRANSPORTER"/>
    <property type="match status" value="1"/>
</dbReference>
<feature type="transmembrane region" description="Helical" evidence="12">
    <location>
        <begin position="140"/>
        <end position="161"/>
    </location>
</feature>
<feature type="transmembrane region" description="Helical" evidence="12">
    <location>
        <begin position="347"/>
        <end position="367"/>
    </location>
</feature>
<dbReference type="Gene3D" id="1.20.1250.20">
    <property type="entry name" value="MFS general substrate transporter like domains"/>
    <property type="match status" value="1"/>
</dbReference>
<evidence type="ECO:0000256" key="9">
    <source>
        <dbReference type="ARBA" id="ARBA00023136"/>
    </source>
</evidence>
<dbReference type="RefSeq" id="XP_007842140.1">
    <property type="nucleotide sequence ID" value="XM_007843949.1"/>
</dbReference>
<keyword evidence="5" id="KW-1003">Cell membrane</keyword>
<evidence type="ECO:0000256" key="8">
    <source>
        <dbReference type="ARBA" id="ARBA00023065"/>
    </source>
</evidence>
<dbReference type="GO" id="GO:0006811">
    <property type="term" value="P:monoatomic ion transport"/>
    <property type="evidence" value="ECO:0007669"/>
    <property type="project" value="UniProtKB-KW"/>
</dbReference>
<feature type="transmembrane region" description="Helical" evidence="12">
    <location>
        <begin position="438"/>
        <end position="459"/>
    </location>
</feature>
<dbReference type="Proteomes" id="UP000030651">
    <property type="component" value="Unassembled WGS sequence"/>
</dbReference>
<dbReference type="SUPFAM" id="SSF103473">
    <property type="entry name" value="MFS general substrate transporter"/>
    <property type="match status" value="1"/>
</dbReference>
<dbReference type="GO" id="GO:0015098">
    <property type="term" value="F:molybdate ion transmembrane transporter activity"/>
    <property type="evidence" value="ECO:0007669"/>
    <property type="project" value="InterPro"/>
</dbReference>
<dbReference type="EMBL" id="KI912125">
    <property type="protein sequence ID" value="ETS72976.1"/>
    <property type="molecule type" value="Genomic_DNA"/>
</dbReference>
<evidence type="ECO:0000256" key="2">
    <source>
        <dbReference type="ARBA" id="ARBA00004651"/>
    </source>
</evidence>
<evidence type="ECO:0000256" key="5">
    <source>
        <dbReference type="ARBA" id="ARBA00022475"/>
    </source>
</evidence>
<organism evidence="13 14">
    <name type="scientific">Pestalotiopsis fici (strain W106-1 / CGMCC3.15140)</name>
    <dbReference type="NCBI Taxonomy" id="1229662"/>
    <lineage>
        <taxon>Eukaryota</taxon>
        <taxon>Fungi</taxon>
        <taxon>Dikarya</taxon>
        <taxon>Ascomycota</taxon>
        <taxon>Pezizomycotina</taxon>
        <taxon>Sordariomycetes</taxon>
        <taxon>Xylariomycetidae</taxon>
        <taxon>Amphisphaeriales</taxon>
        <taxon>Sporocadaceae</taxon>
        <taxon>Pestalotiopsis</taxon>
    </lineage>
</organism>
<feature type="transmembrane region" description="Helical" evidence="12">
    <location>
        <begin position="88"/>
        <end position="109"/>
    </location>
</feature>
<evidence type="ECO:0000256" key="10">
    <source>
        <dbReference type="ARBA" id="ARBA00030646"/>
    </source>
</evidence>
<comment type="subcellular location">
    <subcellularLocation>
        <location evidence="2">Cell membrane</location>
        <topology evidence="2">Multi-pass membrane protein</topology>
    </subcellularLocation>
</comment>
<dbReference type="GeneID" id="19280381"/>
<dbReference type="HOGENOM" id="CLU_034007_2_0_1"/>
<evidence type="ECO:0000313" key="13">
    <source>
        <dbReference type="EMBL" id="ETS72976.1"/>
    </source>
</evidence>
<reference evidence="14" key="1">
    <citation type="journal article" date="2015" name="BMC Genomics">
        <title>Genomic and transcriptomic analysis of the endophytic fungus Pestalotiopsis fici reveals its lifestyle and high potential for synthesis of natural products.</title>
        <authorList>
            <person name="Wang X."/>
            <person name="Zhang X."/>
            <person name="Liu L."/>
            <person name="Xiang M."/>
            <person name="Wang W."/>
            <person name="Sun X."/>
            <person name="Che Y."/>
            <person name="Guo L."/>
            <person name="Liu G."/>
            <person name="Guo L."/>
            <person name="Wang C."/>
            <person name="Yin W.B."/>
            <person name="Stadler M."/>
            <person name="Zhang X."/>
            <person name="Liu X."/>
        </authorList>
    </citation>
    <scope>NUCLEOTIDE SEQUENCE [LARGE SCALE GENOMIC DNA]</scope>
    <source>
        <strain evidence="14">W106-1 / CGMCC3.15140</strain>
    </source>
</reference>
<feature type="transmembrane region" description="Helical" evidence="12">
    <location>
        <begin position="311"/>
        <end position="335"/>
    </location>
</feature>
<dbReference type="OrthoDB" id="263957at2759"/>
<evidence type="ECO:0000256" key="4">
    <source>
        <dbReference type="ARBA" id="ARBA00022448"/>
    </source>
</evidence>
<feature type="transmembrane region" description="Helical" evidence="12">
    <location>
        <begin position="182"/>
        <end position="208"/>
    </location>
</feature>
<evidence type="ECO:0000256" key="12">
    <source>
        <dbReference type="SAM" id="Phobius"/>
    </source>
</evidence>
<dbReference type="eggNOG" id="KOG4332">
    <property type="taxonomic scope" value="Eukaryota"/>
</dbReference>
<gene>
    <name evidence="13" type="ORF">PFICI_15368</name>
</gene>
<keyword evidence="4" id="KW-0813">Transport</keyword>
<comment type="function">
    <text evidence="1">Mediates high-affinity intracellular uptake of the rare oligo-element molybdenum.</text>
</comment>
<keyword evidence="6 12" id="KW-0812">Transmembrane</keyword>
<dbReference type="AlphaFoldDB" id="W3WJJ4"/>
<dbReference type="InParanoid" id="W3WJJ4"/>
<evidence type="ECO:0000256" key="7">
    <source>
        <dbReference type="ARBA" id="ARBA00022989"/>
    </source>
</evidence>
<evidence type="ECO:0000256" key="3">
    <source>
        <dbReference type="ARBA" id="ARBA00021242"/>
    </source>
</evidence>
<dbReference type="PROSITE" id="PS51257">
    <property type="entry name" value="PROKAR_LIPOPROTEIN"/>
    <property type="match status" value="1"/>
</dbReference>
<evidence type="ECO:0000256" key="1">
    <source>
        <dbReference type="ARBA" id="ARBA00003019"/>
    </source>
</evidence>
<evidence type="ECO:0000256" key="11">
    <source>
        <dbReference type="ARBA" id="ARBA00032555"/>
    </source>
</evidence>
<dbReference type="Pfam" id="PF05631">
    <property type="entry name" value="MFS_5"/>
    <property type="match status" value="1"/>
</dbReference>
<dbReference type="GO" id="GO:0005886">
    <property type="term" value="C:plasma membrane"/>
    <property type="evidence" value="ECO:0007669"/>
    <property type="project" value="UniProtKB-SubCell"/>
</dbReference>
<evidence type="ECO:0000313" key="14">
    <source>
        <dbReference type="Proteomes" id="UP000030651"/>
    </source>
</evidence>
<feature type="transmembrane region" description="Helical" evidence="12">
    <location>
        <begin position="50"/>
        <end position="68"/>
    </location>
</feature>
<dbReference type="KEGG" id="pfy:PFICI_15368"/>
<feature type="transmembrane region" description="Helical" evidence="12">
    <location>
        <begin position="270"/>
        <end position="291"/>
    </location>
</feature>
<feature type="transmembrane region" description="Helical" evidence="12">
    <location>
        <begin position="6"/>
        <end position="30"/>
    </location>
</feature>
<name>W3WJJ4_PESFW</name>
<dbReference type="InterPro" id="IPR008509">
    <property type="entry name" value="MOT2/MFSD5"/>
</dbReference>
<keyword evidence="14" id="KW-1185">Reference proteome</keyword>
<sequence length="491" mass="53917">MRLNIYWNSLIILSLCVGLILGCKILPWLYKRGPVGKDATDERGKEAKQFLWGFLSVYLMVMGSEWLQGPYLWALLHDEKHLSSETVAILYATGYCAAAISAPFTGYLADKCGRRGACITFCVIHSASSFSVSFDRIEILAIGRVLGGVGITLLWTVFESWMISEHRRQNLEDSPIPLSSMFGIMTIANCITAMCAGLLSHCIVWALGSKTHPFMLGILLDTLAAVLMMRSWNENRGIQAKLDAEAGLGSREPSRSWRQEVADSLRDWKVLTLSLISCCFEGTIFLFRFYWPGTLQKAHNHSHGVGKDDDIIPHGVIFANLMATMVLGALLFGTILERSATLLNSGLSTFLLSAALFFAGASFLTAAYAQTEAQLFCSFLLLEACNGLYIPSMAFQRGQIVSDSGRASVYGLMNIPLFLFVILALLSTNGDGEEYQNVIFIVCAAPLMLAAVLSCVSFLDIPPRNGFSEVSSSEIAESECARNKDESDLQY</sequence>
<feature type="transmembrane region" description="Helical" evidence="12">
    <location>
        <begin position="373"/>
        <end position="395"/>
    </location>
</feature>
<evidence type="ECO:0000256" key="6">
    <source>
        <dbReference type="ARBA" id="ARBA00022692"/>
    </source>
</evidence>
<proteinExistence type="predicted"/>